<dbReference type="EMBL" id="JAHUTI010078838">
    <property type="protein sequence ID" value="MED6256994.1"/>
    <property type="molecule type" value="Genomic_DNA"/>
</dbReference>
<accession>A0ABU7C568</accession>
<proteinExistence type="predicted"/>
<dbReference type="Proteomes" id="UP001345963">
    <property type="component" value="Unassembled WGS sequence"/>
</dbReference>
<organism evidence="1 2">
    <name type="scientific">Ataeniobius toweri</name>
    <dbReference type="NCBI Taxonomy" id="208326"/>
    <lineage>
        <taxon>Eukaryota</taxon>
        <taxon>Metazoa</taxon>
        <taxon>Chordata</taxon>
        <taxon>Craniata</taxon>
        <taxon>Vertebrata</taxon>
        <taxon>Euteleostomi</taxon>
        <taxon>Actinopterygii</taxon>
        <taxon>Neopterygii</taxon>
        <taxon>Teleostei</taxon>
        <taxon>Neoteleostei</taxon>
        <taxon>Acanthomorphata</taxon>
        <taxon>Ovalentaria</taxon>
        <taxon>Atherinomorphae</taxon>
        <taxon>Cyprinodontiformes</taxon>
        <taxon>Goodeidae</taxon>
        <taxon>Ataeniobius</taxon>
    </lineage>
</organism>
<reference evidence="1 2" key="1">
    <citation type="submission" date="2021-07" db="EMBL/GenBank/DDBJ databases">
        <authorList>
            <person name="Palmer J.M."/>
        </authorList>
    </citation>
    <scope>NUCLEOTIDE SEQUENCE [LARGE SCALE GENOMIC DNA]</scope>
    <source>
        <strain evidence="1 2">AT_MEX2019</strain>
        <tissue evidence="1">Muscle</tissue>
    </source>
</reference>
<gene>
    <name evidence="1" type="ORF">ATANTOWER_005475</name>
</gene>
<name>A0ABU7C568_9TELE</name>
<sequence length="91" mass="10401">MWACAHNNYPIIRQITDDVGGAKRGPASTEWLGRGSWRRGMKTEVSPHWPSCHLEEREETIYTGCLGNPEKGKTLKYGNILTIRSWRRTEG</sequence>
<evidence type="ECO:0000313" key="2">
    <source>
        <dbReference type="Proteomes" id="UP001345963"/>
    </source>
</evidence>
<evidence type="ECO:0000313" key="1">
    <source>
        <dbReference type="EMBL" id="MED6256994.1"/>
    </source>
</evidence>
<protein>
    <submittedName>
        <fullName evidence="1">Uncharacterized protein</fullName>
    </submittedName>
</protein>
<comment type="caution">
    <text evidence="1">The sequence shown here is derived from an EMBL/GenBank/DDBJ whole genome shotgun (WGS) entry which is preliminary data.</text>
</comment>
<keyword evidence="2" id="KW-1185">Reference proteome</keyword>